<dbReference type="OrthoDB" id="7376263at2"/>
<dbReference type="EMBL" id="CP054615">
    <property type="protein sequence ID" value="QKS49073.1"/>
    <property type="molecule type" value="Genomic_DNA"/>
</dbReference>
<organism evidence="2 3">
    <name type="scientific">Azospirillum oryzae</name>
    <dbReference type="NCBI Taxonomy" id="286727"/>
    <lineage>
        <taxon>Bacteria</taxon>
        <taxon>Pseudomonadati</taxon>
        <taxon>Pseudomonadota</taxon>
        <taxon>Alphaproteobacteria</taxon>
        <taxon>Rhodospirillales</taxon>
        <taxon>Azospirillaceae</taxon>
        <taxon>Azospirillum</taxon>
    </lineage>
</organism>
<gene>
    <name evidence="2" type="ORF">HUE56_00750</name>
</gene>
<dbReference type="KEGG" id="aoz:HUE56_00750"/>
<dbReference type="Proteomes" id="UP000509702">
    <property type="component" value="Plasmid unnamed1"/>
</dbReference>
<dbReference type="AlphaFoldDB" id="A0A6N1AC02"/>
<sequence>MSPHALPCRGWGQVWCRLWCRLWRRRADLPLLLEAAAGLGLAWAAMRLVPFGRLAAWLHPRVRRRASPPPAAAEVARVAWAVTVAARLVPWPAVCIHQGIVAQRLLARRGIPAELYYGVRSAPGTGDIPADILAHVWVRAGGLDVVGHEVAGDYVTLASFPSRP</sequence>
<dbReference type="InterPro" id="IPR053521">
    <property type="entry name" value="McjB-like"/>
</dbReference>
<dbReference type="Pfam" id="PF13471">
    <property type="entry name" value="Transglut_core3"/>
    <property type="match status" value="1"/>
</dbReference>
<dbReference type="RefSeq" id="WP_149200345.1">
    <property type="nucleotide sequence ID" value="NZ_CP054615.1"/>
</dbReference>
<keyword evidence="2" id="KW-0614">Plasmid</keyword>
<proteinExistence type="predicted"/>
<dbReference type="NCBIfam" id="NF033537">
    <property type="entry name" value="lasso_biosyn_B2"/>
    <property type="match status" value="1"/>
</dbReference>
<evidence type="ECO:0000313" key="2">
    <source>
        <dbReference type="EMBL" id="QKS49073.1"/>
    </source>
</evidence>
<geneLocation type="plasmid" evidence="2 3">
    <name>unnamed1</name>
</geneLocation>
<protein>
    <submittedName>
        <fullName evidence="2">Lasso peptide biosynthesis B2 protein</fullName>
    </submittedName>
</protein>
<accession>A0A6N1AC02</accession>
<evidence type="ECO:0000259" key="1">
    <source>
        <dbReference type="Pfam" id="PF13471"/>
    </source>
</evidence>
<dbReference type="InterPro" id="IPR032708">
    <property type="entry name" value="McjB_C"/>
</dbReference>
<name>A0A6N1AC02_9PROT</name>
<evidence type="ECO:0000313" key="3">
    <source>
        <dbReference type="Proteomes" id="UP000509702"/>
    </source>
</evidence>
<keyword evidence="3" id="KW-1185">Reference proteome</keyword>
<feature type="domain" description="Microcin J25-processing protein McjB C-terminal" evidence="1">
    <location>
        <begin position="46"/>
        <end position="150"/>
    </location>
</feature>
<reference evidence="2 3" key="1">
    <citation type="submission" date="2020-06" db="EMBL/GenBank/DDBJ databases">
        <title>Complete genome of Azosprillum oryzae KACC14407.</title>
        <authorList>
            <person name="Kim M."/>
            <person name="Park Y.-J."/>
            <person name="Shin J.-H."/>
        </authorList>
    </citation>
    <scope>NUCLEOTIDE SEQUENCE [LARGE SCALE GENOMIC DNA]</scope>
    <source>
        <strain evidence="2 3">KACC 14407</strain>
        <plasmid evidence="2 3">unnamed1</plasmid>
    </source>
</reference>